<dbReference type="InterPro" id="IPR001932">
    <property type="entry name" value="PPM-type_phosphatase-like_dom"/>
</dbReference>
<feature type="domain" description="PPM-type phosphatase" evidence="1">
    <location>
        <begin position="2"/>
        <end position="235"/>
    </location>
</feature>
<protein>
    <submittedName>
        <fullName evidence="2">Protein phosphatase</fullName>
    </submittedName>
</protein>
<dbReference type="InterPro" id="IPR015655">
    <property type="entry name" value="PP2C"/>
</dbReference>
<evidence type="ECO:0000313" key="3">
    <source>
        <dbReference type="Proteomes" id="UP000192660"/>
    </source>
</evidence>
<accession>A0A1W1WMP8</accession>
<dbReference type="InterPro" id="IPR036457">
    <property type="entry name" value="PPM-type-like_dom_sf"/>
</dbReference>
<dbReference type="Gene3D" id="3.60.40.10">
    <property type="entry name" value="PPM-type phosphatase domain"/>
    <property type="match status" value="1"/>
</dbReference>
<organism evidence="2 3">
    <name type="scientific">Sulfobacillus thermosulfidooxidans (strain DSM 9293 / VKM B-1269 / AT-1)</name>
    <dbReference type="NCBI Taxonomy" id="929705"/>
    <lineage>
        <taxon>Bacteria</taxon>
        <taxon>Bacillati</taxon>
        <taxon>Bacillota</taxon>
        <taxon>Clostridia</taxon>
        <taxon>Eubacteriales</taxon>
        <taxon>Clostridiales Family XVII. Incertae Sedis</taxon>
        <taxon>Sulfobacillus</taxon>
    </lineage>
</organism>
<name>A0A1W1WMP8_SULTA</name>
<dbReference type="PANTHER" id="PTHR47992">
    <property type="entry name" value="PROTEIN PHOSPHATASE"/>
    <property type="match status" value="1"/>
</dbReference>
<dbReference type="Proteomes" id="UP000192660">
    <property type="component" value="Unassembled WGS sequence"/>
</dbReference>
<evidence type="ECO:0000313" key="2">
    <source>
        <dbReference type="EMBL" id="SMC07516.1"/>
    </source>
</evidence>
<dbReference type="SMART" id="SM00331">
    <property type="entry name" value="PP2C_SIG"/>
    <property type="match status" value="1"/>
</dbReference>
<dbReference type="SMART" id="SM00332">
    <property type="entry name" value="PP2Cc"/>
    <property type="match status" value="1"/>
</dbReference>
<dbReference type="PROSITE" id="PS51746">
    <property type="entry name" value="PPM_2"/>
    <property type="match status" value="1"/>
</dbReference>
<sequence>MKTYGRSDQGLVRSENQDDFLIRPVEAGGFLLAVADGIGGGPAGSRASHMALEAMDDAVGVNVIDVSRLVSAVSLANRRIFELGQGDTRLEGMGTTLTAAVLFPDRLLLSHVGDSRAYRIRHDQIIRLTMDHSVAGEMERAGTITPEEAQDHPKRHVLTRALGPFDRVRIDVADMPWSDEDRLLLCTDGLTSVVADDEILRYAERYHGQDLIDQLVDAALRRGGPDNITVVLAEVMQDRGESNGR</sequence>
<dbReference type="EMBL" id="FWWY01000001">
    <property type="protein sequence ID" value="SMC07516.1"/>
    <property type="molecule type" value="Genomic_DNA"/>
</dbReference>
<dbReference type="SUPFAM" id="SSF81606">
    <property type="entry name" value="PP2C-like"/>
    <property type="match status" value="1"/>
</dbReference>
<proteinExistence type="predicted"/>
<evidence type="ECO:0000259" key="1">
    <source>
        <dbReference type="PROSITE" id="PS51746"/>
    </source>
</evidence>
<dbReference type="CDD" id="cd00143">
    <property type="entry name" value="PP2Cc"/>
    <property type="match status" value="1"/>
</dbReference>
<dbReference type="Pfam" id="PF13672">
    <property type="entry name" value="PP2C_2"/>
    <property type="match status" value="1"/>
</dbReference>
<reference evidence="3" key="1">
    <citation type="submission" date="2017-04" db="EMBL/GenBank/DDBJ databases">
        <authorList>
            <person name="Varghese N."/>
            <person name="Submissions S."/>
        </authorList>
    </citation>
    <scope>NUCLEOTIDE SEQUENCE [LARGE SCALE GENOMIC DNA]</scope>
    <source>
        <strain evidence="3">DSM 9293</strain>
    </source>
</reference>
<dbReference type="STRING" id="28034.BFX07_07430"/>
<dbReference type="GO" id="GO:0004722">
    <property type="term" value="F:protein serine/threonine phosphatase activity"/>
    <property type="evidence" value="ECO:0007669"/>
    <property type="project" value="InterPro"/>
</dbReference>
<keyword evidence="3" id="KW-1185">Reference proteome</keyword>
<gene>
    <name evidence="2" type="ORF">SAMN00768000_3424</name>
</gene>
<dbReference type="AlphaFoldDB" id="A0A1W1WMP8"/>
<dbReference type="RefSeq" id="WP_020374652.1">
    <property type="nucleotide sequence ID" value="NZ_FWWY01000001.1"/>
</dbReference>